<name>A0ABX4H469_9BACT</name>
<comment type="caution">
    <text evidence="1">The sequence shown here is derived from an EMBL/GenBank/DDBJ whole genome shotgun (WGS) entry which is preliminary data.</text>
</comment>
<evidence type="ECO:0008006" key="3">
    <source>
        <dbReference type="Google" id="ProtNLM"/>
    </source>
</evidence>
<dbReference type="RefSeq" id="WP_084232002.1">
    <property type="nucleotide sequence ID" value="NZ_FWXE01000002.1"/>
</dbReference>
<protein>
    <recommendedName>
        <fullName evidence="3">Lipoprotein associated domain</fullName>
    </recommendedName>
</protein>
<organism evidence="1 2">
    <name type="scientific">Mycoplasmopsis agassizii</name>
    <dbReference type="NCBI Taxonomy" id="33922"/>
    <lineage>
        <taxon>Bacteria</taxon>
        <taxon>Bacillati</taxon>
        <taxon>Mycoplasmatota</taxon>
        <taxon>Mycoplasmoidales</taxon>
        <taxon>Metamycoplasmataceae</taxon>
        <taxon>Mycoplasmopsis</taxon>
    </lineage>
</organism>
<evidence type="ECO:0000313" key="2">
    <source>
        <dbReference type="Proteomes" id="UP000217033"/>
    </source>
</evidence>
<gene>
    <name evidence="1" type="ORF">CJF60_02935</name>
</gene>
<keyword evidence="2" id="KW-1185">Reference proteome</keyword>
<evidence type="ECO:0000313" key="1">
    <source>
        <dbReference type="EMBL" id="PAF54668.1"/>
    </source>
</evidence>
<proteinExistence type="predicted"/>
<sequence length="415" mass="46584">MNQTGQTSVDVKIKITNFSKDLETGNLLKLAEIINNKEFDASRALTRFNKDSAVQGTYIPVEVSNVEGYKKYFATLKSNSLTLLTDLIKQPGIRKPGFEDYQDLTTLLNQLGSDQKVVVNASLGESTDTTLIINITLKLTKDTPDSEIVKASFKIINFDDPKELKKFNDAIEVLKATDWPVDDTVEDYNVAQRRYVSYIKYNINQDINLSNPRDPFGRDAIFSKLLGPKFKEALGNVSIVYPDYNFKNRDQTTWTIGFLARYKGLKTTKAFTINITNLTKDIDFEDVEVLKKAGEDMNGTILHTELTHLSTGEKSTTDQANERLKQAYQNNKLSLLDLYALLKFDTATGLSSKQKINKVKNTLAIWGTLDGPTITEVQAIPEPTKLTLQFKIGVTKKSDSTEISSDWITLILVGF</sequence>
<accession>A0ABX4H469</accession>
<dbReference type="Proteomes" id="UP000217033">
    <property type="component" value="Unassembled WGS sequence"/>
</dbReference>
<reference evidence="1" key="1">
    <citation type="submission" date="2017-08" db="EMBL/GenBank/DDBJ databases">
        <authorList>
            <person name="Alvarez-Ponce D."/>
            <person name="Weitzman C.L."/>
            <person name="Tillett R.L."/>
            <person name="Sandmeier F.C."/>
            <person name="Tracy C.R."/>
        </authorList>
    </citation>
    <scope>NUCLEOTIDE SEQUENCE [LARGE SCALE GENOMIC DNA]</scope>
    <source>
        <strain evidence="1">PS6</strain>
    </source>
</reference>
<dbReference type="EMBL" id="NQMN01000002">
    <property type="protein sequence ID" value="PAF54668.1"/>
    <property type="molecule type" value="Genomic_DNA"/>
</dbReference>